<dbReference type="Proteomes" id="UP000712281">
    <property type="component" value="Unassembled WGS sequence"/>
</dbReference>
<evidence type="ECO:0000313" key="3">
    <source>
        <dbReference type="EMBL" id="KAF2604602.1"/>
    </source>
</evidence>
<dbReference type="EMBL" id="QGKW02001911">
    <property type="protein sequence ID" value="KAF2569539.1"/>
    <property type="molecule type" value="Genomic_DNA"/>
</dbReference>
<evidence type="ECO:0000256" key="1">
    <source>
        <dbReference type="SAM" id="MobiDB-lite"/>
    </source>
</evidence>
<feature type="region of interest" description="Disordered" evidence="1">
    <location>
        <begin position="34"/>
        <end position="77"/>
    </location>
</feature>
<accession>A0A8S9IIG3</accession>
<comment type="caution">
    <text evidence="2">The sequence shown here is derived from an EMBL/GenBank/DDBJ whole genome shotgun (WGS) entry which is preliminary data.</text>
</comment>
<proteinExistence type="predicted"/>
<protein>
    <submittedName>
        <fullName evidence="2">Uncharacterized protein</fullName>
    </submittedName>
</protein>
<gene>
    <name evidence="2" type="ORF">F2Q68_00027802</name>
    <name evidence="3" type="ORF">F2Q70_00028239</name>
</gene>
<name>A0A8S9IIG3_BRACR</name>
<evidence type="ECO:0000313" key="2">
    <source>
        <dbReference type="EMBL" id="KAF2569539.1"/>
    </source>
</evidence>
<reference evidence="2" key="1">
    <citation type="submission" date="2019-12" db="EMBL/GenBank/DDBJ databases">
        <title>Genome sequencing and annotation of Brassica cretica.</title>
        <authorList>
            <person name="Studholme D.J."/>
            <person name="Sarris P.F."/>
        </authorList>
    </citation>
    <scope>NUCLEOTIDE SEQUENCE</scope>
    <source>
        <strain evidence="2">PFS-001/15</strain>
        <strain evidence="3">PFS-102/07</strain>
        <tissue evidence="2">Leaf</tissue>
    </source>
</reference>
<evidence type="ECO:0000313" key="4">
    <source>
        <dbReference type="Proteomes" id="UP000712281"/>
    </source>
</evidence>
<organism evidence="2 4">
    <name type="scientific">Brassica cretica</name>
    <name type="common">Mustard</name>
    <dbReference type="NCBI Taxonomy" id="69181"/>
    <lineage>
        <taxon>Eukaryota</taxon>
        <taxon>Viridiplantae</taxon>
        <taxon>Streptophyta</taxon>
        <taxon>Embryophyta</taxon>
        <taxon>Tracheophyta</taxon>
        <taxon>Spermatophyta</taxon>
        <taxon>Magnoliopsida</taxon>
        <taxon>eudicotyledons</taxon>
        <taxon>Gunneridae</taxon>
        <taxon>Pentapetalae</taxon>
        <taxon>rosids</taxon>
        <taxon>malvids</taxon>
        <taxon>Brassicales</taxon>
        <taxon>Brassicaceae</taxon>
        <taxon>Brassiceae</taxon>
        <taxon>Brassica</taxon>
    </lineage>
</organism>
<dbReference type="AlphaFoldDB" id="A0A8S9IIG3"/>
<sequence>MTSNNRSITRSITCKDNLETLPQRVPRQDKLTALGCASQTTDPPEGSITSQTTRSNQASVSRLLREPKKGQPLMLKR</sequence>
<dbReference type="EMBL" id="QGKY02000094">
    <property type="protein sequence ID" value="KAF2604602.1"/>
    <property type="molecule type" value="Genomic_DNA"/>
</dbReference>
<feature type="compositionally biased region" description="Polar residues" evidence="1">
    <location>
        <begin position="37"/>
        <end position="60"/>
    </location>
</feature>